<keyword evidence="2 5" id="KW-0472">Membrane</keyword>
<dbReference type="CDD" id="cd07185">
    <property type="entry name" value="OmpA_C-like"/>
    <property type="match status" value="1"/>
</dbReference>
<feature type="domain" description="OmpA-like" evidence="7">
    <location>
        <begin position="522"/>
        <end position="644"/>
    </location>
</feature>
<dbReference type="Proteomes" id="UP000555003">
    <property type="component" value="Unassembled WGS sequence"/>
</dbReference>
<evidence type="ECO:0000256" key="5">
    <source>
        <dbReference type="PROSITE-ProRule" id="PRU00473"/>
    </source>
</evidence>
<feature type="chain" id="PRO_5047365695" evidence="6">
    <location>
        <begin position="19"/>
        <end position="644"/>
    </location>
</feature>
<dbReference type="SUPFAM" id="SSF82171">
    <property type="entry name" value="DPP6 N-terminal domain-like"/>
    <property type="match status" value="1"/>
</dbReference>
<dbReference type="Pfam" id="PF00691">
    <property type="entry name" value="OmpA"/>
    <property type="match status" value="1"/>
</dbReference>
<dbReference type="Gene3D" id="3.30.1330.60">
    <property type="entry name" value="OmpA-like domain"/>
    <property type="match status" value="1"/>
</dbReference>
<sequence>MKNIYILFLCLSIASVSAQSNLKKANKLFKEFSYVDASKAYEEYLEKEKSPSTQTLKNAGDSFYYIDDKRNALKWYQKLYDIQGTSIPDDYFIRYIESLKGVLDYDKADKITKEYLASKGDQKRIASYTRLKKQMDSLSKEKPLYTIRNLEINTDKSDFGPAFYGDKVVYSSSKDTTKFKEKLYNWNRQPFLNLYVAERNTANGSLFNETVFLPNAMTKYHEATVAFMPDLQTVYYSTNIVRKKKLVNDEEGTNNFKIVKGVIADGKLTKPQDIFFNNKKYSAGHPALSEDGKWLFFASDMPGGYGGSDLYVCQIAEDGTIGPPKNLGPEINTAGNDMFPSFSNGTLYFASDGHFGWGGLDIYESKFKQDATFSEPKNLGAPINSNKDDFAYIVDPKDTYGYFSSNRAQGKGDDDLYYFTKEKAPCNQWVSGKVTNSKSKLPIAEATVIVADMFGDKISEVATNTFGTYRISVPCGMKVKVSATKPGHSTDEKELESKKVNGAEIKDVDFELSKYEDLVVIDGDKEKIDINPIFFDYDKSDITPQAATELDKVVFAMSKFPNIKIKIESHTDSRGKDAYNMKLSDSRAKSTRTYILSKGIDPSRIESAIGYGESRLTNKCKNGIKCTEAEHLANRRSDFIVIEK</sequence>
<comment type="subcellular location">
    <subcellularLocation>
        <location evidence="1">Cell outer membrane</location>
    </subcellularLocation>
</comment>
<evidence type="ECO:0000256" key="6">
    <source>
        <dbReference type="SAM" id="SignalP"/>
    </source>
</evidence>
<dbReference type="Pfam" id="PF07676">
    <property type="entry name" value="PD40"/>
    <property type="match status" value="2"/>
</dbReference>
<name>A0ABR6DSJ6_9FLAO</name>
<dbReference type="PROSITE" id="PS50889">
    <property type="entry name" value="S4"/>
    <property type="match status" value="1"/>
</dbReference>
<keyword evidence="4" id="KW-0694">RNA-binding</keyword>
<comment type="caution">
    <text evidence="8">The sequence shown here is derived from an EMBL/GenBank/DDBJ whole genome shotgun (WGS) entry which is preliminary data.</text>
</comment>
<dbReference type="Gene3D" id="2.60.40.1120">
    <property type="entry name" value="Carboxypeptidase-like, regulatory domain"/>
    <property type="match status" value="1"/>
</dbReference>
<organism evidence="8 9">
    <name type="scientific">Flavobacterium gossypii</name>
    <dbReference type="NCBI Taxonomy" id="1646119"/>
    <lineage>
        <taxon>Bacteria</taxon>
        <taxon>Pseudomonadati</taxon>
        <taxon>Bacteroidota</taxon>
        <taxon>Flavobacteriia</taxon>
        <taxon>Flavobacteriales</taxon>
        <taxon>Flavobacteriaceae</taxon>
        <taxon>Flavobacterium</taxon>
    </lineage>
</organism>
<dbReference type="RefSeq" id="WP_182493974.1">
    <property type="nucleotide sequence ID" value="NZ_JACJIS010000002.1"/>
</dbReference>
<dbReference type="InterPro" id="IPR050330">
    <property type="entry name" value="Bact_OuterMem_StrucFunc"/>
</dbReference>
<dbReference type="PANTHER" id="PTHR30329:SF21">
    <property type="entry name" value="LIPOPROTEIN YIAD-RELATED"/>
    <property type="match status" value="1"/>
</dbReference>
<evidence type="ECO:0000313" key="8">
    <source>
        <dbReference type="EMBL" id="MBA9074434.1"/>
    </source>
</evidence>
<evidence type="ECO:0000256" key="4">
    <source>
        <dbReference type="PROSITE-ProRule" id="PRU00182"/>
    </source>
</evidence>
<feature type="signal peptide" evidence="6">
    <location>
        <begin position="1"/>
        <end position="18"/>
    </location>
</feature>
<evidence type="ECO:0000256" key="2">
    <source>
        <dbReference type="ARBA" id="ARBA00023136"/>
    </source>
</evidence>
<dbReference type="InterPro" id="IPR008969">
    <property type="entry name" value="CarboxyPept-like_regulatory"/>
</dbReference>
<keyword evidence="3" id="KW-0998">Cell outer membrane</keyword>
<keyword evidence="6" id="KW-0732">Signal</keyword>
<dbReference type="PANTHER" id="PTHR30329">
    <property type="entry name" value="STATOR ELEMENT OF FLAGELLAR MOTOR COMPLEX"/>
    <property type="match status" value="1"/>
</dbReference>
<dbReference type="InterPro" id="IPR036737">
    <property type="entry name" value="OmpA-like_sf"/>
</dbReference>
<accession>A0ABR6DSJ6</accession>
<dbReference type="SUPFAM" id="SSF49464">
    <property type="entry name" value="Carboxypeptidase regulatory domain-like"/>
    <property type="match status" value="1"/>
</dbReference>
<dbReference type="InterPro" id="IPR006664">
    <property type="entry name" value="OMP_bac"/>
</dbReference>
<dbReference type="Pfam" id="PF13620">
    <property type="entry name" value="CarboxypepD_reg"/>
    <property type="match status" value="1"/>
</dbReference>
<dbReference type="InterPro" id="IPR011659">
    <property type="entry name" value="WD40"/>
</dbReference>
<evidence type="ECO:0000313" key="9">
    <source>
        <dbReference type="Proteomes" id="UP000555003"/>
    </source>
</evidence>
<evidence type="ECO:0000256" key="3">
    <source>
        <dbReference type="ARBA" id="ARBA00023237"/>
    </source>
</evidence>
<dbReference type="EMBL" id="JACJIS010000002">
    <property type="protein sequence ID" value="MBA9074434.1"/>
    <property type="molecule type" value="Genomic_DNA"/>
</dbReference>
<protein>
    <submittedName>
        <fullName evidence="8">Outer membrane protein OmpA-like peptidoglycan-associated protein</fullName>
    </submittedName>
</protein>
<dbReference type="InterPro" id="IPR006665">
    <property type="entry name" value="OmpA-like"/>
</dbReference>
<dbReference type="PRINTS" id="PR01021">
    <property type="entry name" value="OMPADOMAIN"/>
</dbReference>
<dbReference type="SUPFAM" id="SSF103088">
    <property type="entry name" value="OmpA-like"/>
    <property type="match status" value="1"/>
</dbReference>
<evidence type="ECO:0000259" key="7">
    <source>
        <dbReference type="PROSITE" id="PS51123"/>
    </source>
</evidence>
<gene>
    <name evidence="8" type="ORF">GGR22_002601</name>
</gene>
<proteinExistence type="predicted"/>
<evidence type="ECO:0000256" key="1">
    <source>
        <dbReference type="ARBA" id="ARBA00004442"/>
    </source>
</evidence>
<reference evidence="8 9" key="1">
    <citation type="submission" date="2020-08" db="EMBL/GenBank/DDBJ databases">
        <title>Genomic Encyclopedia of Type Strains, Phase IV (KMG-IV): sequencing the most valuable type-strain genomes for metagenomic binning, comparative biology and taxonomic classification.</title>
        <authorList>
            <person name="Goeker M."/>
        </authorList>
    </citation>
    <scope>NUCLEOTIDE SEQUENCE [LARGE SCALE GENOMIC DNA]</scope>
    <source>
        <strain evidence="8 9">DSM 100397</strain>
    </source>
</reference>
<dbReference type="PROSITE" id="PS51123">
    <property type="entry name" value="OMPA_2"/>
    <property type="match status" value="1"/>
</dbReference>
<keyword evidence="9" id="KW-1185">Reference proteome</keyword>